<evidence type="ECO:0000256" key="4">
    <source>
        <dbReference type="ARBA" id="ARBA00022989"/>
    </source>
</evidence>
<feature type="transmembrane region" description="Helical" evidence="6">
    <location>
        <begin position="27"/>
        <end position="45"/>
    </location>
</feature>
<dbReference type="Pfam" id="PF03788">
    <property type="entry name" value="LrgA"/>
    <property type="match status" value="1"/>
</dbReference>
<dbReference type="GO" id="GO:0005886">
    <property type="term" value="C:plasma membrane"/>
    <property type="evidence" value="ECO:0007669"/>
    <property type="project" value="UniProtKB-SubCell"/>
</dbReference>
<evidence type="ECO:0000256" key="3">
    <source>
        <dbReference type="ARBA" id="ARBA00022692"/>
    </source>
</evidence>
<evidence type="ECO:0000256" key="2">
    <source>
        <dbReference type="ARBA" id="ARBA00022475"/>
    </source>
</evidence>
<dbReference type="EMBL" id="JAEPBG010000003">
    <property type="protein sequence ID" value="MBK4735088.1"/>
    <property type="molecule type" value="Genomic_DNA"/>
</dbReference>
<comment type="caution">
    <text evidence="7">The sequence shown here is derived from an EMBL/GenBank/DDBJ whole genome shotgun (WGS) entry which is preliminary data.</text>
</comment>
<feature type="transmembrane region" description="Helical" evidence="6">
    <location>
        <begin position="57"/>
        <end position="79"/>
    </location>
</feature>
<dbReference type="PANTHER" id="PTHR33931:SF2">
    <property type="entry name" value="HOLIN-LIKE PROTEIN CIDA"/>
    <property type="match status" value="1"/>
</dbReference>
<sequence length="121" mass="12709">MEALRGFALLLLLQACGEGLAHLLRIPVPGPVLGLILLLPLVHWLPLRNSVATAANVLLANLSLFFVPAGVGVISYLGVMSTYGLRLLAVVLLSTWIGLATTALLLNALLARGRDGGQRHG</sequence>
<reference evidence="7" key="1">
    <citation type="submission" date="2021-01" db="EMBL/GenBank/DDBJ databases">
        <title>Genome sequence of strain Noviherbaspirillum sp. DKR-6.</title>
        <authorList>
            <person name="Chaudhary D.K."/>
        </authorList>
    </citation>
    <scope>NUCLEOTIDE SEQUENCE</scope>
    <source>
        <strain evidence="7">DKR-6</strain>
    </source>
</reference>
<evidence type="ECO:0000313" key="8">
    <source>
        <dbReference type="Proteomes" id="UP000622890"/>
    </source>
</evidence>
<dbReference type="PANTHER" id="PTHR33931">
    <property type="entry name" value="HOLIN-LIKE PROTEIN CIDA-RELATED"/>
    <property type="match status" value="1"/>
</dbReference>
<evidence type="ECO:0000256" key="1">
    <source>
        <dbReference type="ARBA" id="ARBA00004651"/>
    </source>
</evidence>
<keyword evidence="8" id="KW-1185">Reference proteome</keyword>
<evidence type="ECO:0000256" key="6">
    <source>
        <dbReference type="SAM" id="Phobius"/>
    </source>
</evidence>
<dbReference type="PROSITE" id="PS51257">
    <property type="entry name" value="PROKAR_LIPOPROTEIN"/>
    <property type="match status" value="1"/>
</dbReference>
<protein>
    <submittedName>
        <fullName evidence="7">CidA/LrgA family protein</fullName>
    </submittedName>
</protein>
<dbReference type="InterPro" id="IPR005538">
    <property type="entry name" value="LrgA/CidA"/>
</dbReference>
<comment type="subcellular location">
    <subcellularLocation>
        <location evidence="1">Cell membrane</location>
        <topology evidence="1">Multi-pass membrane protein</topology>
    </subcellularLocation>
</comment>
<proteinExistence type="predicted"/>
<keyword evidence="2" id="KW-1003">Cell membrane</keyword>
<feature type="transmembrane region" description="Helical" evidence="6">
    <location>
        <begin position="85"/>
        <end position="110"/>
    </location>
</feature>
<dbReference type="Proteomes" id="UP000622890">
    <property type="component" value="Unassembled WGS sequence"/>
</dbReference>
<gene>
    <name evidence="7" type="ORF">JJB74_10750</name>
</gene>
<name>A0A934W738_9BURK</name>
<dbReference type="RefSeq" id="WP_200591843.1">
    <property type="nucleotide sequence ID" value="NZ_JAEPBG010000003.1"/>
</dbReference>
<organism evidence="7 8">
    <name type="scientific">Noviherbaspirillum pedocola</name>
    <dbReference type="NCBI Taxonomy" id="2801341"/>
    <lineage>
        <taxon>Bacteria</taxon>
        <taxon>Pseudomonadati</taxon>
        <taxon>Pseudomonadota</taxon>
        <taxon>Betaproteobacteria</taxon>
        <taxon>Burkholderiales</taxon>
        <taxon>Oxalobacteraceae</taxon>
        <taxon>Noviherbaspirillum</taxon>
    </lineage>
</organism>
<dbReference type="AlphaFoldDB" id="A0A934W738"/>
<keyword evidence="4 6" id="KW-1133">Transmembrane helix</keyword>
<evidence type="ECO:0000313" key="7">
    <source>
        <dbReference type="EMBL" id="MBK4735088.1"/>
    </source>
</evidence>
<evidence type="ECO:0000256" key="5">
    <source>
        <dbReference type="ARBA" id="ARBA00023136"/>
    </source>
</evidence>
<keyword evidence="5 6" id="KW-0472">Membrane</keyword>
<accession>A0A934W738</accession>
<keyword evidence="3 6" id="KW-0812">Transmembrane</keyword>